<gene>
    <name evidence="1" type="ORF">METZ01_LOCUS434572</name>
</gene>
<dbReference type="EMBL" id="UINC01175212">
    <property type="protein sequence ID" value="SVD81718.1"/>
    <property type="molecule type" value="Genomic_DNA"/>
</dbReference>
<accession>A0A382YGT8</accession>
<organism evidence="1">
    <name type="scientific">marine metagenome</name>
    <dbReference type="NCBI Taxonomy" id="408172"/>
    <lineage>
        <taxon>unclassified sequences</taxon>
        <taxon>metagenomes</taxon>
        <taxon>ecological metagenomes</taxon>
    </lineage>
</organism>
<feature type="non-terminal residue" evidence="1">
    <location>
        <position position="42"/>
    </location>
</feature>
<protein>
    <submittedName>
        <fullName evidence="1">Uncharacterized protein</fullName>
    </submittedName>
</protein>
<dbReference type="AlphaFoldDB" id="A0A382YGT8"/>
<name>A0A382YGT8_9ZZZZ</name>
<proteinExistence type="predicted"/>
<evidence type="ECO:0000313" key="1">
    <source>
        <dbReference type="EMBL" id="SVD81718.1"/>
    </source>
</evidence>
<reference evidence="1" key="1">
    <citation type="submission" date="2018-05" db="EMBL/GenBank/DDBJ databases">
        <authorList>
            <person name="Lanie J.A."/>
            <person name="Ng W.-L."/>
            <person name="Kazmierczak K.M."/>
            <person name="Andrzejewski T.M."/>
            <person name="Davidsen T.M."/>
            <person name="Wayne K.J."/>
            <person name="Tettelin H."/>
            <person name="Glass J.I."/>
            <person name="Rusch D."/>
            <person name="Podicherti R."/>
            <person name="Tsui H.-C.T."/>
            <person name="Winkler M.E."/>
        </authorList>
    </citation>
    <scope>NUCLEOTIDE SEQUENCE</scope>
</reference>
<sequence length="42" mass="4511">MGNESQLSVADIQSLGDLAEEHGYGEIWMTEGAGRDSLTQLT</sequence>